<proteinExistence type="predicted"/>
<dbReference type="SUPFAM" id="SSF54523">
    <property type="entry name" value="Pili subunits"/>
    <property type="match status" value="1"/>
</dbReference>
<accession>A0A931LSK0</accession>
<evidence type="ECO:0000313" key="3">
    <source>
        <dbReference type="Proteomes" id="UP000727962"/>
    </source>
</evidence>
<keyword evidence="1" id="KW-0472">Membrane</keyword>
<dbReference type="EMBL" id="JACOSL010000038">
    <property type="protein sequence ID" value="MBI1756695.1"/>
    <property type="molecule type" value="Genomic_DNA"/>
</dbReference>
<keyword evidence="1" id="KW-0812">Transmembrane</keyword>
<dbReference type="InterPro" id="IPR012902">
    <property type="entry name" value="N_methyl_site"/>
</dbReference>
<feature type="transmembrane region" description="Helical" evidence="1">
    <location>
        <begin position="12"/>
        <end position="31"/>
    </location>
</feature>
<organism evidence="2 3">
    <name type="scientific">Fimbriimonas ginsengisoli</name>
    <dbReference type="NCBI Taxonomy" id="1005039"/>
    <lineage>
        <taxon>Bacteria</taxon>
        <taxon>Bacillati</taxon>
        <taxon>Armatimonadota</taxon>
        <taxon>Fimbriimonadia</taxon>
        <taxon>Fimbriimonadales</taxon>
        <taxon>Fimbriimonadaceae</taxon>
        <taxon>Fimbriimonas</taxon>
    </lineage>
</organism>
<dbReference type="AlphaFoldDB" id="A0A931LSK0"/>
<name>A0A931LSK0_FIMGI</name>
<dbReference type="Proteomes" id="UP000727962">
    <property type="component" value="Unassembled WGS sequence"/>
</dbReference>
<dbReference type="NCBIfam" id="TIGR02532">
    <property type="entry name" value="IV_pilin_GFxxxE"/>
    <property type="match status" value="1"/>
</dbReference>
<comment type="caution">
    <text evidence="2">The sequence shown here is derived from an EMBL/GenBank/DDBJ whole genome shotgun (WGS) entry which is preliminary data.</text>
</comment>
<keyword evidence="1" id="KW-1133">Transmembrane helix</keyword>
<evidence type="ECO:0000313" key="2">
    <source>
        <dbReference type="EMBL" id="MBI1756695.1"/>
    </source>
</evidence>
<reference evidence="2" key="1">
    <citation type="submission" date="2020-07" db="EMBL/GenBank/DDBJ databases">
        <title>Huge and variable diversity of episymbiotic CPR bacteria and DPANN archaea in groundwater ecosystems.</title>
        <authorList>
            <person name="He C.Y."/>
            <person name="Keren R."/>
            <person name="Whittaker M."/>
            <person name="Farag I.F."/>
            <person name="Doudna J."/>
            <person name="Cate J.H.D."/>
            <person name="Banfield J.F."/>
        </authorList>
    </citation>
    <scope>NUCLEOTIDE SEQUENCE</scope>
    <source>
        <strain evidence="2">NC_groundwater_17_Pr7_B-0.1um_64_12</strain>
    </source>
</reference>
<gene>
    <name evidence="2" type="ORF">HYR64_06260</name>
</gene>
<dbReference type="Pfam" id="PF07963">
    <property type="entry name" value="N_methyl"/>
    <property type="match status" value="1"/>
</dbReference>
<dbReference type="PROSITE" id="PS00409">
    <property type="entry name" value="PROKAR_NTER_METHYL"/>
    <property type="match status" value="1"/>
</dbReference>
<protein>
    <submittedName>
        <fullName evidence="2">Prepilin-type N-terminal cleavage/methylation domain-containing protein</fullName>
    </submittedName>
</protein>
<dbReference type="InterPro" id="IPR045584">
    <property type="entry name" value="Pilin-like"/>
</dbReference>
<sequence length="171" mass="18535">MNRSRGFTLLEMSAVVFLIALFASAVLPNLVSDERSRQERAFIVALRRLPAEARMRSITDAVPVRLRTSGTSLTLTEDSTESAQPDPFRTVDAPETVTLAKFLLNDSGVEPADWEVRFYPDGSSDAGSVDLALPGGVEAALNIRSNGLATLDEAVAQSSDETWEAGSYEQR</sequence>
<evidence type="ECO:0000256" key="1">
    <source>
        <dbReference type="SAM" id="Phobius"/>
    </source>
</evidence>